<accession>A0ABP1HMB3</accession>
<organism evidence="1 2">
    <name type="scientific">Hexamita inflata</name>
    <dbReference type="NCBI Taxonomy" id="28002"/>
    <lineage>
        <taxon>Eukaryota</taxon>
        <taxon>Metamonada</taxon>
        <taxon>Diplomonadida</taxon>
        <taxon>Hexamitidae</taxon>
        <taxon>Hexamitinae</taxon>
        <taxon>Hexamita</taxon>
    </lineage>
</organism>
<sequence length="295" mass="35028">MSNTNNQKIYMSAYFENSTLDLSQLTLSWQKIQYINCRLFGNPKDNTKVIGTKIFVKCNEQFGSFDLIPLNRIKAQYNLEFVNNKIDFQCLQECQPTQVKLHKYNLDIDQLCGTWDILWLQQCNITQSNASKKVIANFVKLSYMFFFESTIFNYFETQKLEIYSTNISQSYPNVSELIIYCSSLNISEPNNTISRLNLNNVKFFKFSILQLNSLEIFNSNIECDVPSYKTKEEIIKYLRYKKKNKNTVKNYEYRIFNELKRIKVQQNQIKRLQNCFTICSQLMKTIVLDNERYNE</sequence>
<keyword evidence="2" id="KW-1185">Reference proteome</keyword>
<dbReference type="EMBL" id="CAXDID020000037">
    <property type="protein sequence ID" value="CAL5997687.1"/>
    <property type="molecule type" value="Genomic_DNA"/>
</dbReference>
<reference evidence="1 2" key="1">
    <citation type="submission" date="2024-07" db="EMBL/GenBank/DDBJ databases">
        <authorList>
            <person name="Akdeniz Z."/>
        </authorList>
    </citation>
    <scope>NUCLEOTIDE SEQUENCE [LARGE SCALE GENOMIC DNA]</scope>
</reference>
<proteinExistence type="predicted"/>
<name>A0ABP1HMB3_9EUKA</name>
<evidence type="ECO:0000313" key="1">
    <source>
        <dbReference type="EMBL" id="CAL5997687.1"/>
    </source>
</evidence>
<evidence type="ECO:0000313" key="2">
    <source>
        <dbReference type="Proteomes" id="UP001642409"/>
    </source>
</evidence>
<gene>
    <name evidence="1" type="ORF">HINF_LOCUS15366</name>
</gene>
<dbReference type="Proteomes" id="UP001642409">
    <property type="component" value="Unassembled WGS sequence"/>
</dbReference>
<comment type="caution">
    <text evidence="1">The sequence shown here is derived from an EMBL/GenBank/DDBJ whole genome shotgun (WGS) entry which is preliminary data.</text>
</comment>
<protein>
    <submittedName>
        <fullName evidence="1">Hypothetical_protein</fullName>
    </submittedName>
</protein>